<evidence type="ECO:0000256" key="5">
    <source>
        <dbReference type="ARBA" id="ARBA00023163"/>
    </source>
</evidence>
<dbReference type="InterPro" id="IPR002712">
    <property type="entry name" value="CcdB"/>
</dbReference>
<evidence type="ECO:0000256" key="1">
    <source>
        <dbReference type="ARBA" id="ARBA00005230"/>
    </source>
</evidence>
<evidence type="ECO:0000256" key="2">
    <source>
        <dbReference type="ARBA" id="ARBA00015075"/>
    </source>
</evidence>
<keyword evidence="9" id="KW-1185">Reference proteome</keyword>
<accession>A0A7W6CX33</accession>
<protein>
    <recommendedName>
        <fullName evidence="2">Toxin CcdB</fullName>
    </recommendedName>
    <alternativeName>
        <fullName evidence="7">Cytotoxic protein CcdB</fullName>
    </alternativeName>
    <alternativeName>
        <fullName evidence="6">Protein LetD</fullName>
    </alternativeName>
</protein>
<dbReference type="GO" id="GO:0008657">
    <property type="term" value="F:DNA topoisomerase type II (double strand cut, ATP-hydrolyzing) inhibitor activity"/>
    <property type="evidence" value="ECO:0007669"/>
    <property type="project" value="InterPro"/>
</dbReference>
<dbReference type="GO" id="GO:0006276">
    <property type="term" value="P:plasmid maintenance"/>
    <property type="evidence" value="ECO:0007669"/>
    <property type="project" value="InterPro"/>
</dbReference>
<keyword evidence="3" id="KW-0678">Repressor</keyword>
<dbReference type="EMBL" id="JACIDW010000008">
    <property type="protein sequence ID" value="MBB3965255.1"/>
    <property type="molecule type" value="Genomic_DNA"/>
</dbReference>
<keyword evidence="5" id="KW-0804">Transcription</keyword>
<evidence type="ECO:0000256" key="3">
    <source>
        <dbReference type="ARBA" id="ARBA00022491"/>
    </source>
</evidence>
<comment type="similarity">
    <text evidence="1">Belongs to the CcdB toxin family.</text>
</comment>
<sequence>MARFHVYEVGDGYALDVQSNLLDRLQTRVMIPLVAASHVINIMSRLNPVVVVGGKTYLMSTERMASIPLSEIGVEIADLTPRSDDITAALDFLFQGF</sequence>
<dbReference type="AlphaFoldDB" id="A0A7W6CX33"/>
<evidence type="ECO:0000256" key="4">
    <source>
        <dbReference type="ARBA" id="ARBA00023015"/>
    </source>
</evidence>
<name>A0A7W6CX33_9HYPH</name>
<evidence type="ECO:0000313" key="8">
    <source>
        <dbReference type="EMBL" id="MBB3965255.1"/>
    </source>
</evidence>
<evidence type="ECO:0000313" key="9">
    <source>
        <dbReference type="Proteomes" id="UP000582090"/>
    </source>
</evidence>
<reference evidence="8 9" key="1">
    <citation type="submission" date="2020-08" db="EMBL/GenBank/DDBJ databases">
        <title>Genomic Encyclopedia of Type Strains, Phase IV (KMG-IV): sequencing the most valuable type-strain genomes for metagenomic binning, comparative biology and taxonomic classification.</title>
        <authorList>
            <person name="Goeker M."/>
        </authorList>
    </citation>
    <scope>NUCLEOTIDE SEQUENCE [LARGE SCALE GENOMIC DNA]</scope>
    <source>
        <strain evidence="8 9">DSM 26575</strain>
    </source>
</reference>
<evidence type="ECO:0000256" key="6">
    <source>
        <dbReference type="ARBA" id="ARBA00029628"/>
    </source>
</evidence>
<evidence type="ECO:0000256" key="7">
    <source>
        <dbReference type="ARBA" id="ARBA00033135"/>
    </source>
</evidence>
<proteinExistence type="inferred from homology"/>
<dbReference type="Gene3D" id="2.30.30.110">
    <property type="match status" value="1"/>
</dbReference>
<dbReference type="Pfam" id="PF01845">
    <property type="entry name" value="CcdB"/>
    <property type="match status" value="1"/>
</dbReference>
<keyword evidence="4" id="KW-0805">Transcription regulation</keyword>
<comment type="caution">
    <text evidence="8">The sequence shown here is derived from an EMBL/GenBank/DDBJ whole genome shotgun (WGS) entry which is preliminary data.</text>
</comment>
<organism evidence="8 9">
    <name type="scientific">Rhizobium metallidurans</name>
    <dbReference type="NCBI Taxonomy" id="1265931"/>
    <lineage>
        <taxon>Bacteria</taxon>
        <taxon>Pseudomonadati</taxon>
        <taxon>Pseudomonadota</taxon>
        <taxon>Alphaproteobacteria</taxon>
        <taxon>Hyphomicrobiales</taxon>
        <taxon>Rhizobiaceae</taxon>
        <taxon>Rhizobium/Agrobacterium group</taxon>
        <taxon>Rhizobium</taxon>
    </lineage>
</organism>
<dbReference type="RefSeq" id="WP_183900823.1">
    <property type="nucleotide sequence ID" value="NZ_JACIDW010000008.1"/>
</dbReference>
<gene>
    <name evidence="8" type="ORF">GGQ67_002923</name>
</gene>
<dbReference type="InterPro" id="IPR011067">
    <property type="entry name" value="Plasmid_toxin/cell-grow_inhib"/>
</dbReference>
<dbReference type="Proteomes" id="UP000582090">
    <property type="component" value="Unassembled WGS sequence"/>
</dbReference>
<dbReference type="SUPFAM" id="SSF50118">
    <property type="entry name" value="Cell growth inhibitor/plasmid maintenance toxic component"/>
    <property type="match status" value="1"/>
</dbReference>